<dbReference type="GO" id="GO:0008703">
    <property type="term" value="F:5-amino-6-(5-phosphoribosylamino)uracil reductase activity"/>
    <property type="evidence" value="ECO:0007669"/>
    <property type="project" value="UniProtKB-EC"/>
</dbReference>
<sequence>MDRRRLAGMLRRWPARAPAVHIASMVRPYVTLKLATSLDGRIATASGESRWITGELARAEVQKLRANHDAVMIGAGTAWADDPELLARTDPPPAKQPLRVVLDSNLNLPPAGRLFETLAQAPLLVIGAEDAEFERRAGLQSAGARVAVVPRGAGGVDASEALLQLAADGVQRVLVEGGGKLAASLIQGGLVDRLEWFRAPMVLGEEGRPAVAALALDRLADAPRLTRVALRELGPDVWESYERAS</sequence>
<evidence type="ECO:0000256" key="3">
    <source>
        <dbReference type="ARBA" id="ARBA00022619"/>
    </source>
</evidence>
<dbReference type="InterPro" id="IPR024072">
    <property type="entry name" value="DHFR-like_dom_sf"/>
</dbReference>
<dbReference type="InterPro" id="IPR004794">
    <property type="entry name" value="Eubact_RibD"/>
</dbReference>
<evidence type="ECO:0000313" key="7">
    <source>
        <dbReference type="EMBL" id="QGZ95291.1"/>
    </source>
</evidence>
<dbReference type="SUPFAM" id="SSF53597">
    <property type="entry name" value="Dihydrofolate reductase-like"/>
    <property type="match status" value="1"/>
</dbReference>
<evidence type="ECO:0000256" key="5">
    <source>
        <dbReference type="ARBA" id="ARBA00023002"/>
    </source>
</evidence>
<dbReference type="NCBIfam" id="TIGR00326">
    <property type="entry name" value="eubact_ribD"/>
    <property type="match status" value="1"/>
</dbReference>
<evidence type="ECO:0000256" key="1">
    <source>
        <dbReference type="ARBA" id="ARBA00004910"/>
    </source>
</evidence>
<dbReference type="EMBL" id="CP047045">
    <property type="protein sequence ID" value="QGZ95291.1"/>
    <property type="molecule type" value="Genomic_DNA"/>
</dbReference>
<dbReference type="GO" id="GO:0008835">
    <property type="term" value="F:diaminohydroxyphosphoribosylaminopyrimidine deaminase activity"/>
    <property type="evidence" value="ECO:0007669"/>
    <property type="project" value="InterPro"/>
</dbReference>
<keyword evidence="4" id="KW-0521">NADP</keyword>
<gene>
    <name evidence="7" type="primary">ribD_1</name>
    <name evidence="7" type="ORF">DSM104635_02140</name>
</gene>
<protein>
    <recommendedName>
        <fullName evidence="2">5-amino-6-(5-phosphoribosylamino)uracil reductase</fullName>
        <ecNumber evidence="2">1.1.1.193</ecNumber>
    </recommendedName>
</protein>
<evidence type="ECO:0000256" key="4">
    <source>
        <dbReference type="ARBA" id="ARBA00022857"/>
    </source>
</evidence>
<dbReference type="InterPro" id="IPR011549">
    <property type="entry name" value="RibD_C"/>
</dbReference>
<feature type="domain" description="Bacterial bifunctional deaminase-reductase C-terminal" evidence="6">
    <location>
        <begin position="28"/>
        <end position="237"/>
    </location>
</feature>
<dbReference type="Proteomes" id="UP000431269">
    <property type="component" value="Chromosome"/>
</dbReference>
<dbReference type="NCBIfam" id="TIGR00227">
    <property type="entry name" value="ribD_Cterm"/>
    <property type="match status" value="1"/>
</dbReference>
<dbReference type="InterPro" id="IPR050765">
    <property type="entry name" value="Riboflavin_Biosynth_HTPR"/>
</dbReference>
<name>A0A6I6MMM1_9CAUL</name>
<dbReference type="KEGG" id="tsv:DSM104635_02140"/>
<dbReference type="GO" id="GO:0050661">
    <property type="term" value="F:NADP binding"/>
    <property type="evidence" value="ECO:0007669"/>
    <property type="project" value="InterPro"/>
</dbReference>
<keyword evidence="3" id="KW-0686">Riboflavin biosynthesis</keyword>
<keyword evidence="5" id="KW-0560">Oxidoreductase</keyword>
<dbReference type="InterPro" id="IPR002734">
    <property type="entry name" value="RibDG_C"/>
</dbReference>
<dbReference type="Pfam" id="PF01872">
    <property type="entry name" value="RibD_C"/>
    <property type="match status" value="1"/>
</dbReference>
<reference evidence="8" key="1">
    <citation type="submission" date="2019-12" db="EMBL/GenBank/DDBJ databases">
        <title>Complete genome of Terracaulis silvestris 0127_4.</title>
        <authorList>
            <person name="Vieira S."/>
            <person name="Riedel T."/>
            <person name="Sproer C."/>
            <person name="Pascual J."/>
            <person name="Boedeker C."/>
            <person name="Overmann J."/>
        </authorList>
    </citation>
    <scope>NUCLEOTIDE SEQUENCE [LARGE SCALE GENOMIC DNA]</scope>
    <source>
        <strain evidence="8">0127_4</strain>
    </source>
</reference>
<keyword evidence="8" id="KW-1185">Reference proteome</keyword>
<dbReference type="EC" id="1.1.1.193" evidence="2"/>
<proteinExistence type="predicted"/>
<dbReference type="AlphaFoldDB" id="A0A6I6MMM1"/>
<accession>A0A6I6MMM1</accession>
<dbReference type="Gene3D" id="3.40.430.10">
    <property type="entry name" value="Dihydrofolate Reductase, subunit A"/>
    <property type="match status" value="1"/>
</dbReference>
<evidence type="ECO:0000313" key="8">
    <source>
        <dbReference type="Proteomes" id="UP000431269"/>
    </source>
</evidence>
<dbReference type="GO" id="GO:0009231">
    <property type="term" value="P:riboflavin biosynthetic process"/>
    <property type="evidence" value="ECO:0007669"/>
    <property type="project" value="UniProtKB-UniPathway"/>
</dbReference>
<dbReference type="PANTHER" id="PTHR38011">
    <property type="entry name" value="DIHYDROFOLATE REDUCTASE FAMILY PROTEIN (AFU_ORTHOLOGUE AFUA_8G06820)"/>
    <property type="match status" value="1"/>
</dbReference>
<evidence type="ECO:0000259" key="6">
    <source>
        <dbReference type="Pfam" id="PF01872"/>
    </source>
</evidence>
<dbReference type="UniPathway" id="UPA00275">
    <property type="reaction ID" value="UER00402"/>
</dbReference>
<dbReference type="PANTHER" id="PTHR38011:SF7">
    <property type="entry name" value="2,5-DIAMINO-6-RIBOSYLAMINO-4(3H)-PYRIMIDINONE 5'-PHOSPHATE REDUCTASE"/>
    <property type="match status" value="1"/>
</dbReference>
<evidence type="ECO:0000256" key="2">
    <source>
        <dbReference type="ARBA" id="ARBA00013173"/>
    </source>
</evidence>
<comment type="pathway">
    <text evidence="1">Cofactor biosynthesis; riboflavin biosynthesis; 5-amino-6-(D-ribitylamino)uracil from GTP: step 3/4.</text>
</comment>
<organism evidence="7 8">
    <name type="scientific">Terricaulis silvestris</name>
    <dbReference type="NCBI Taxonomy" id="2686094"/>
    <lineage>
        <taxon>Bacteria</taxon>
        <taxon>Pseudomonadati</taxon>
        <taxon>Pseudomonadota</taxon>
        <taxon>Alphaproteobacteria</taxon>
        <taxon>Caulobacterales</taxon>
        <taxon>Caulobacteraceae</taxon>
        <taxon>Terricaulis</taxon>
    </lineage>
</organism>